<keyword evidence="6 7" id="KW-0472">Membrane</keyword>
<name>A0ABV9Q6F6_9BACL</name>
<sequence>MAESTQEIELREMFEILQKRWKMIFSLTLIATLASTLITFFLITPKYQASTELLVNKTERDSSAVYNFNDIQTDLKLTETYNVIIKSPRILEQVIQQQQLETTSSELTRQVKVSTVKNSQVISITVTDSDYEQAAMIANAIASTFKKEIVKIMRVDNVQILAEAQQDIVADPVSPKTILNISLGLIIGLMVSVSLALLLEYLDTTLRTEEQIEVVLGLPVVGSIAPITKEHLRSNTPGGFEGRLRRGSESYDA</sequence>
<dbReference type="EMBL" id="JBHSHC010000132">
    <property type="protein sequence ID" value="MFC4769454.1"/>
    <property type="molecule type" value="Genomic_DNA"/>
</dbReference>
<evidence type="ECO:0000256" key="2">
    <source>
        <dbReference type="ARBA" id="ARBA00006683"/>
    </source>
</evidence>
<dbReference type="InterPro" id="IPR003856">
    <property type="entry name" value="LPS_length_determ_N"/>
</dbReference>
<dbReference type="PANTHER" id="PTHR32309:SF13">
    <property type="entry name" value="FERRIC ENTEROBACTIN TRANSPORT PROTEIN FEPE"/>
    <property type="match status" value="1"/>
</dbReference>
<keyword evidence="3" id="KW-1003">Cell membrane</keyword>
<dbReference type="PANTHER" id="PTHR32309">
    <property type="entry name" value="TYROSINE-PROTEIN KINASE"/>
    <property type="match status" value="1"/>
</dbReference>
<comment type="similarity">
    <text evidence="2">Belongs to the CpsC/CapA family.</text>
</comment>
<organism evidence="10 11">
    <name type="scientific">Effusibacillus consociatus</name>
    <dbReference type="NCBI Taxonomy" id="1117041"/>
    <lineage>
        <taxon>Bacteria</taxon>
        <taxon>Bacillati</taxon>
        <taxon>Bacillota</taxon>
        <taxon>Bacilli</taxon>
        <taxon>Bacillales</taxon>
        <taxon>Alicyclobacillaceae</taxon>
        <taxon>Effusibacillus</taxon>
    </lineage>
</organism>
<accession>A0ABV9Q6F6</accession>
<gene>
    <name evidence="10" type="ORF">ACFO8Q_19160</name>
</gene>
<dbReference type="InterPro" id="IPR050445">
    <property type="entry name" value="Bact_polysacc_biosynth/exp"/>
</dbReference>
<evidence type="ECO:0000259" key="8">
    <source>
        <dbReference type="Pfam" id="PF02706"/>
    </source>
</evidence>
<feature type="transmembrane region" description="Helical" evidence="7">
    <location>
        <begin position="21"/>
        <end position="43"/>
    </location>
</feature>
<comment type="subcellular location">
    <subcellularLocation>
        <location evidence="1">Cell membrane</location>
        <topology evidence="1">Multi-pass membrane protein</topology>
    </subcellularLocation>
</comment>
<evidence type="ECO:0000256" key="5">
    <source>
        <dbReference type="ARBA" id="ARBA00022989"/>
    </source>
</evidence>
<evidence type="ECO:0000313" key="11">
    <source>
        <dbReference type="Proteomes" id="UP001596002"/>
    </source>
</evidence>
<proteinExistence type="inferred from homology"/>
<evidence type="ECO:0000256" key="6">
    <source>
        <dbReference type="ARBA" id="ARBA00023136"/>
    </source>
</evidence>
<feature type="domain" description="Tyrosine-protein kinase G-rich" evidence="9">
    <location>
        <begin position="143"/>
        <end position="198"/>
    </location>
</feature>
<feature type="transmembrane region" description="Helical" evidence="7">
    <location>
        <begin position="178"/>
        <end position="199"/>
    </location>
</feature>
<evidence type="ECO:0000256" key="7">
    <source>
        <dbReference type="SAM" id="Phobius"/>
    </source>
</evidence>
<dbReference type="Pfam" id="PF02706">
    <property type="entry name" value="Wzz"/>
    <property type="match status" value="1"/>
</dbReference>
<evidence type="ECO:0000256" key="1">
    <source>
        <dbReference type="ARBA" id="ARBA00004651"/>
    </source>
</evidence>
<dbReference type="InterPro" id="IPR032807">
    <property type="entry name" value="GNVR"/>
</dbReference>
<evidence type="ECO:0000313" key="10">
    <source>
        <dbReference type="EMBL" id="MFC4769454.1"/>
    </source>
</evidence>
<dbReference type="Proteomes" id="UP001596002">
    <property type="component" value="Unassembled WGS sequence"/>
</dbReference>
<keyword evidence="5 7" id="KW-1133">Transmembrane helix</keyword>
<dbReference type="Pfam" id="PF13807">
    <property type="entry name" value="GNVR"/>
    <property type="match status" value="1"/>
</dbReference>
<protein>
    <submittedName>
        <fullName evidence="10">YveK family protein</fullName>
    </submittedName>
</protein>
<reference evidence="11" key="1">
    <citation type="journal article" date="2019" name="Int. J. Syst. Evol. Microbiol.">
        <title>The Global Catalogue of Microorganisms (GCM) 10K type strain sequencing project: providing services to taxonomists for standard genome sequencing and annotation.</title>
        <authorList>
            <consortium name="The Broad Institute Genomics Platform"/>
            <consortium name="The Broad Institute Genome Sequencing Center for Infectious Disease"/>
            <person name="Wu L."/>
            <person name="Ma J."/>
        </authorList>
    </citation>
    <scope>NUCLEOTIDE SEQUENCE [LARGE SCALE GENOMIC DNA]</scope>
    <source>
        <strain evidence="11">WYCCWR 12678</strain>
    </source>
</reference>
<keyword evidence="11" id="KW-1185">Reference proteome</keyword>
<evidence type="ECO:0000259" key="9">
    <source>
        <dbReference type="Pfam" id="PF13807"/>
    </source>
</evidence>
<keyword evidence="4 7" id="KW-0812">Transmembrane</keyword>
<comment type="caution">
    <text evidence="10">The sequence shown here is derived from an EMBL/GenBank/DDBJ whole genome shotgun (WGS) entry which is preliminary data.</text>
</comment>
<feature type="domain" description="Polysaccharide chain length determinant N-terminal" evidence="8">
    <location>
        <begin position="6"/>
        <end position="97"/>
    </location>
</feature>
<evidence type="ECO:0000256" key="4">
    <source>
        <dbReference type="ARBA" id="ARBA00022692"/>
    </source>
</evidence>
<evidence type="ECO:0000256" key="3">
    <source>
        <dbReference type="ARBA" id="ARBA00022475"/>
    </source>
</evidence>
<dbReference type="RefSeq" id="WP_380027986.1">
    <property type="nucleotide sequence ID" value="NZ_JBHSHC010000132.1"/>
</dbReference>